<reference evidence="4" key="1">
    <citation type="submission" date="2016-01" db="EMBL/GenBank/DDBJ databases">
        <authorList>
            <person name="Mitreva M."/>
            <person name="Pepin K.H."/>
            <person name="Mihindukulasuriya K.A."/>
            <person name="Fulton R."/>
            <person name="Fronick C."/>
            <person name="O'Laughlin M."/>
            <person name="Miner T."/>
            <person name="Herter B."/>
            <person name="Rosa B.A."/>
            <person name="Cordes M."/>
            <person name="Tomlinson C."/>
            <person name="Wollam A."/>
            <person name="Palsikar V.B."/>
            <person name="Mardis E.R."/>
            <person name="Wilson R.K."/>
        </authorList>
    </citation>
    <scope>NUCLEOTIDE SEQUENCE [LARGE SCALE GENOMIC DNA]</scope>
    <source>
        <strain evidence="4">DNF00019</strain>
    </source>
</reference>
<dbReference type="InterPro" id="IPR001667">
    <property type="entry name" value="DDH_dom"/>
</dbReference>
<dbReference type="STRING" id="1393034.HMPREF3192_01093"/>
<accession>A0A133XSE8</accession>
<feature type="domain" description="DHHA1" evidence="2">
    <location>
        <begin position="254"/>
        <end position="324"/>
    </location>
</feature>
<evidence type="ECO:0000313" key="3">
    <source>
        <dbReference type="EMBL" id="KXB33863.1"/>
    </source>
</evidence>
<evidence type="ECO:0000313" key="4">
    <source>
        <dbReference type="Proteomes" id="UP000070675"/>
    </source>
</evidence>
<dbReference type="RefSeq" id="WP_231723365.1">
    <property type="nucleotide sequence ID" value="NZ_KQ959507.1"/>
</dbReference>
<dbReference type="PANTHER" id="PTHR47618">
    <property type="entry name" value="BIFUNCTIONAL OLIGORIBONUCLEASE AND PAP PHOSPHATASE NRNA"/>
    <property type="match status" value="1"/>
</dbReference>
<evidence type="ECO:0000259" key="2">
    <source>
        <dbReference type="Pfam" id="PF02272"/>
    </source>
</evidence>
<sequence>MACCRIEQSAADVQQLDALAALIEQAQTIAICAHTKPDGDALGSGLALSMIISHLWPDKMVTNLLADNEDIPDMYRFLPKSDTLVQPATYTQDPDLFIMVDLAYPARLNEAQPIFERARKRATVDHHPADTPVGDVCFSRPEAAAAGVLVAQFALYKKVPLTPQMATCLMCALVTDTGSFQYQNANTEAFTIASILVEAGANPAEISLQVYQSQSLAYLRLKSLVMGRISIFDKGRVAYSYATEEDFARCAVLPDQAEGLIDMVRSVAGTQVALFLKQVDKHVVRGNLRSKSDIDISGVARELGGGGHKAAAGFTFNGTIDEALSSALPKLHVLFEEGL</sequence>
<dbReference type="InterPro" id="IPR051319">
    <property type="entry name" value="Oligoribo/pAp-PDE_c-di-AMP_PDE"/>
</dbReference>
<dbReference type="PANTHER" id="PTHR47618:SF1">
    <property type="entry name" value="BIFUNCTIONAL OLIGORIBONUCLEASE AND PAP PHOSPHATASE NRNA"/>
    <property type="match status" value="1"/>
</dbReference>
<dbReference type="Gene3D" id="3.10.310.30">
    <property type="match status" value="1"/>
</dbReference>
<evidence type="ECO:0000259" key="1">
    <source>
        <dbReference type="Pfam" id="PF01368"/>
    </source>
</evidence>
<dbReference type="AlphaFoldDB" id="A0A133XSE8"/>
<dbReference type="Proteomes" id="UP000070675">
    <property type="component" value="Unassembled WGS sequence"/>
</dbReference>
<dbReference type="InterPro" id="IPR003156">
    <property type="entry name" value="DHHA1_dom"/>
</dbReference>
<protein>
    <submittedName>
        <fullName evidence="3">DHHA1 domain protein</fullName>
    </submittedName>
</protein>
<gene>
    <name evidence="3" type="ORF">HMPREF3192_01093</name>
</gene>
<proteinExistence type="predicted"/>
<dbReference type="SUPFAM" id="SSF64182">
    <property type="entry name" value="DHH phosphoesterases"/>
    <property type="match status" value="1"/>
</dbReference>
<dbReference type="PATRIC" id="fig|1393034.3.peg.1061"/>
<dbReference type="GO" id="GO:0003676">
    <property type="term" value="F:nucleic acid binding"/>
    <property type="evidence" value="ECO:0007669"/>
    <property type="project" value="InterPro"/>
</dbReference>
<comment type="caution">
    <text evidence="3">The sequence shown here is derived from an EMBL/GenBank/DDBJ whole genome shotgun (WGS) entry which is preliminary data.</text>
</comment>
<dbReference type="InterPro" id="IPR038763">
    <property type="entry name" value="DHH_sf"/>
</dbReference>
<dbReference type="Pfam" id="PF01368">
    <property type="entry name" value="DHH"/>
    <property type="match status" value="1"/>
</dbReference>
<name>A0A133XSE8_9ACTN</name>
<dbReference type="EMBL" id="LSCR01000029">
    <property type="protein sequence ID" value="KXB33863.1"/>
    <property type="molecule type" value="Genomic_DNA"/>
</dbReference>
<feature type="domain" description="DDH" evidence="1">
    <location>
        <begin position="29"/>
        <end position="172"/>
    </location>
</feature>
<keyword evidence="4" id="KW-1185">Reference proteome</keyword>
<dbReference type="Gene3D" id="3.90.1640.10">
    <property type="entry name" value="inorganic pyrophosphatase (n-terminal core)"/>
    <property type="match status" value="1"/>
</dbReference>
<organism evidence="3 4">
    <name type="scientific">Atopobium deltae</name>
    <dbReference type="NCBI Taxonomy" id="1393034"/>
    <lineage>
        <taxon>Bacteria</taxon>
        <taxon>Bacillati</taxon>
        <taxon>Actinomycetota</taxon>
        <taxon>Coriobacteriia</taxon>
        <taxon>Coriobacteriales</taxon>
        <taxon>Atopobiaceae</taxon>
        <taxon>Atopobium</taxon>
    </lineage>
</organism>
<dbReference type="Pfam" id="PF02272">
    <property type="entry name" value="DHHA1"/>
    <property type="match status" value="1"/>
</dbReference>